<keyword evidence="3" id="KW-1185">Reference proteome</keyword>
<protein>
    <submittedName>
        <fullName evidence="2">Uncharacterized protein</fullName>
    </submittedName>
</protein>
<comment type="caution">
    <text evidence="2">The sequence shown here is derived from an EMBL/GenBank/DDBJ whole genome shotgun (WGS) entry which is preliminary data.</text>
</comment>
<evidence type="ECO:0000313" key="2">
    <source>
        <dbReference type="EMBL" id="GAA2149621.1"/>
    </source>
</evidence>
<dbReference type="RefSeq" id="WP_344467520.1">
    <property type="nucleotide sequence ID" value="NZ_BAAANT010000027.1"/>
</dbReference>
<evidence type="ECO:0000256" key="1">
    <source>
        <dbReference type="SAM" id="MobiDB-lite"/>
    </source>
</evidence>
<accession>A0ABN2ZXH6</accession>
<organism evidence="2 3">
    <name type="scientific">Kitasatospora kazusensis</name>
    <dbReference type="NCBI Taxonomy" id="407974"/>
    <lineage>
        <taxon>Bacteria</taxon>
        <taxon>Bacillati</taxon>
        <taxon>Actinomycetota</taxon>
        <taxon>Actinomycetes</taxon>
        <taxon>Kitasatosporales</taxon>
        <taxon>Streptomycetaceae</taxon>
        <taxon>Kitasatospora</taxon>
    </lineage>
</organism>
<feature type="compositionally biased region" description="Low complexity" evidence="1">
    <location>
        <begin position="7"/>
        <end position="23"/>
    </location>
</feature>
<dbReference type="Proteomes" id="UP001422759">
    <property type="component" value="Unassembled WGS sequence"/>
</dbReference>
<feature type="region of interest" description="Disordered" evidence="1">
    <location>
        <begin position="1"/>
        <end position="23"/>
    </location>
</feature>
<sequence length="78" mass="7809">MANDQSTTAVPAPAEPQTPVTATVTATETQPAAVAPVEHVVTTPDVLPDLRGLTGGTLIDEPEVTGPAAPTGLIVSRP</sequence>
<feature type="region of interest" description="Disordered" evidence="1">
    <location>
        <begin position="46"/>
        <end position="78"/>
    </location>
</feature>
<reference evidence="2 3" key="1">
    <citation type="journal article" date="2019" name="Int. J. Syst. Evol. Microbiol.">
        <title>The Global Catalogue of Microorganisms (GCM) 10K type strain sequencing project: providing services to taxonomists for standard genome sequencing and annotation.</title>
        <authorList>
            <consortium name="The Broad Institute Genomics Platform"/>
            <consortium name="The Broad Institute Genome Sequencing Center for Infectious Disease"/>
            <person name="Wu L."/>
            <person name="Ma J."/>
        </authorList>
    </citation>
    <scope>NUCLEOTIDE SEQUENCE [LARGE SCALE GENOMIC DNA]</scope>
    <source>
        <strain evidence="2 3">JCM 14560</strain>
    </source>
</reference>
<gene>
    <name evidence="2" type="ORF">GCM10009760_42970</name>
</gene>
<evidence type="ECO:0000313" key="3">
    <source>
        <dbReference type="Proteomes" id="UP001422759"/>
    </source>
</evidence>
<name>A0ABN2ZXH6_9ACTN</name>
<dbReference type="EMBL" id="BAAANT010000027">
    <property type="protein sequence ID" value="GAA2149621.1"/>
    <property type="molecule type" value="Genomic_DNA"/>
</dbReference>
<proteinExistence type="predicted"/>